<dbReference type="Gene3D" id="1.10.290.10">
    <property type="entry name" value="Topoisomerase I, domain 4"/>
    <property type="match status" value="1"/>
</dbReference>
<dbReference type="GO" id="GO:0008270">
    <property type="term" value="F:zinc ion binding"/>
    <property type="evidence" value="ECO:0007669"/>
    <property type="project" value="UniProtKB-KW"/>
</dbReference>
<feature type="domain" description="Topo IA-type catalytic" evidence="17">
    <location>
        <begin position="210"/>
        <end position="574"/>
    </location>
</feature>
<sequence length="948" mass="105605">MTLQRAVQFQKLLRPPSFISAEYGDQFLRVLDVTRRFWYRGLVMRPLRILNVAEKNDAAKELSRIMSRGHSLRREGLSKFNKIYEFDYHILGSNAKMVMTSLSGHMMTLDFTASHQKWYSCAPVALFSAPVTKYVGESYLPIKRTLEREVRGCQVLIIWTDCDREGENIGFEAITVCQNVCPNIQIYRAKFSEITPGSVSRAVQNLVEPDLLQSQAVDVRMELDLRIGAAFTRFQTLRLQKVFPDVLKDNLISYVSHEMEETKVDFSWKRGRLFHRLPCLVIYQMCLEELEKLASRKLKINSKETMKIAEKLYNQGFISYPRTETNMFPKSLDLRPLVQNQTVDGNWGAFAARVLERGPSPRQGNKTDNAHPPIHPTKHTNNLQGNEKRLYEFIVRHFLACCSEDAKGQETNVEIEIAGEKFTATGLMIIARNYLEVYPYDRWSDKTIPVYNQGEEFQPSSIEMIDGETKPPPLLTEADLIGLMEKHGIGTDATHAEHIETIKNRCYVGVQQDGTFLPGQLGMGLVEGYDLMGFELSKPRLRSELEADLKRICEGTRNKDVLGSGDERGTEPMRLCPRCKTEQMVLKKTKDGSYMVGCQGYPRCRASIFFPKFVLEASVDESLCQQCQPGDVHQIRFKFKRGSVPPMMPLDYTGCVGGCDGTLTELLDLKDLTRLPTESGGSHTRGSGRQTPQPSHRGNRGNRLTGRGQVVPNRPAATPQVARPPAQRGRGFQPAGQSWGQTGGNNTSFAGGFNQFPSAGSGDGGDENCVVCTCGQPAMLLTVKKDGPNQGRPFYKCSNRDNGCGFFLWADDDSSGSSSTFGQTAPLRSASNLNRNSTGFNSDRNSTFPRTSGSLDAHESGPSCHCGEPAVSRTVSKEGANKGRPFYCCAKPRGQGCDFFEWGDTTGPSSANSKPGRSASTNNGGTRKRKCGLCHQEGHTKRTCPMNR</sequence>
<dbReference type="SMART" id="SM00493">
    <property type="entry name" value="TOPRIM"/>
    <property type="match status" value="1"/>
</dbReference>
<evidence type="ECO:0000256" key="7">
    <source>
        <dbReference type="ARBA" id="ARBA00022833"/>
    </source>
</evidence>
<dbReference type="PRINTS" id="PR00417">
    <property type="entry name" value="PRTPISMRASEI"/>
</dbReference>
<feature type="region of interest" description="Disordered" evidence="14">
    <location>
        <begin position="358"/>
        <end position="382"/>
    </location>
</feature>
<feature type="domain" description="Toprim" evidence="15">
    <location>
        <begin position="48"/>
        <end position="192"/>
    </location>
</feature>
<dbReference type="InterPro" id="IPR003602">
    <property type="entry name" value="Topo_IA_DNA-bd_dom"/>
</dbReference>
<feature type="compositionally biased region" description="Polar residues" evidence="14">
    <location>
        <begin position="679"/>
        <end position="696"/>
    </location>
</feature>
<dbReference type="EMBL" id="RCHS01001219">
    <property type="protein sequence ID" value="RMX54656.1"/>
    <property type="molecule type" value="Genomic_DNA"/>
</dbReference>
<proteinExistence type="inferred from homology"/>
<comment type="similarity">
    <text evidence="3 13">Belongs to the type IA topoisomerase family.</text>
</comment>
<dbReference type="OrthoDB" id="430051at2759"/>
<protein>
    <recommendedName>
        <fullName evidence="13">DNA topoisomerase</fullName>
        <ecNumber evidence="13">5.6.2.1</ecNumber>
    </recommendedName>
</protein>
<dbReference type="GO" id="GO:0005634">
    <property type="term" value="C:nucleus"/>
    <property type="evidence" value="ECO:0007669"/>
    <property type="project" value="TreeGrafter"/>
</dbReference>
<evidence type="ECO:0000256" key="1">
    <source>
        <dbReference type="ARBA" id="ARBA00000213"/>
    </source>
</evidence>
<evidence type="ECO:0000256" key="11">
    <source>
        <dbReference type="ARBA" id="ARBA00023235"/>
    </source>
</evidence>
<dbReference type="PROSITE" id="PS52039">
    <property type="entry name" value="TOPO_IA_2"/>
    <property type="match status" value="1"/>
</dbReference>
<keyword evidence="4" id="KW-0479">Metal-binding</keyword>
<feature type="compositionally biased region" description="Polar residues" evidence="14">
    <location>
        <begin position="829"/>
        <end position="854"/>
    </location>
</feature>
<evidence type="ECO:0000256" key="12">
    <source>
        <dbReference type="PROSITE-ProRule" id="PRU01343"/>
    </source>
</evidence>
<dbReference type="Pfam" id="PF01396">
    <property type="entry name" value="Zn_ribbon_Top1"/>
    <property type="match status" value="1"/>
</dbReference>
<keyword evidence="11 13" id="KW-0413">Isomerase</keyword>
<dbReference type="FunFam" id="1.10.290.10:FF:000001">
    <property type="entry name" value="DNA topoisomerase"/>
    <property type="match status" value="1"/>
</dbReference>
<dbReference type="SMART" id="SM00437">
    <property type="entry name" value="TOP1Ac"/>
    <property type="match status" value="1"/>
</dbReference>
<evidence type="ECO:0000256" key="9">
    <source>
        <dbReference type="ARBA" id="ARBA00023029"/>
    </source>
</evidence>
<dbReference type="GO" id="GO:0003677">
    <property type="term" value="F:DNA binding"/>
    <property type="evidence" value="ECO:0007669"/>
    <property type="project" value="UniProtKB-KW"/>
</dbReference>
<comment type="function">
    <text evidence="13">Introduces a single-strand break via transesterification at a target site in duplex DNA. Releases the supercoiling and torsional tension of DNA introduced during the DNA replication and transcription by transiently cleaving and rejoining one strand of the DNA duplex. The scissile phosphodiester is attacked by the catalytic tyrosine of the enzyme, resulting in the formation of a DNA-(5'-phosphotyrosyl)-enzyme intermediate and the expulsion of a 3'-OH DNA strand.</text>
</comment>
<reference evidence="18 19" key="1">
    <citation type="journal article" date="2018" name="Sci. Rep.">
        <title>Comparative analysis of the Pocillopora damicornis genome highlights role of immune system in coral evolution.</title>
        <authorList>
            <person name="Cunning R."/>
            <person name="Bay R.A."/>
            <person name="Gillette P."/>
            <person name="Baker A.C."/>
            <person name="Traylor-Knowles N."/>
        </authorList>
    </citation>
    <scope>NUCLEOTIDE SEQUENCE [LARGE SCALE GENOMIC DNA]</scope>
    <source>
        <strain evidence="18">RSMAS</strain>
        <tissue evidence="18">Whole animal</tissue>
    </source>
</reference>
<dbReference type="GO" id="GO:0006281">
    <property type="term" value="P:DNA repair"/>
    <property type="evidence" value="ECO:0007669"/>
    <property type="project" value="TreeGrafter"/>
</dbReference>
<dbReference type="PANTHER" id="PTHR11390:SF21">
    <property type="entry name" value="DNA TOPOISOMERASE 3-ALPHA"/>
    <property type="match status" value="1"/>
</dbReference>
<keyword evidence="10 13" id="KW-0238">DNA-binding</keyword>
<dbReference type="InterPro" id="IPR034144">
    <property type="entry name" value="TOPRIM_TopoIII"/>
</dbReference>
<evidence type="ECO:0000313" key="18">
    <source>
        <dbReference type="EMBL" id="RMX54656.1"/>
    </source>
</evidence>
<keyword evidence="7" id="KW-0862">Zinc</keyword>
<comment type="cofactor">
    <cofactor evidence="2">
        <name>Mg(2+)</name>
        <dbReference type="ChEBI" id="CHEBI:18420"/>
    </cofactor>
</comment>
<dbReference type="CDD" id="cd00186">
    <property type="entry name" value="TOP1Ac"/>
    <property type="match status" value="1"/>
</dbReference>
<dbReference type="Proteomes" id="UP000275408">
    <property type="component" value="Unassembled WGS sequence"/>
</dbReference>
<evidence type="ECO:0000256" key="13">
    <source>
        <dbReference type="RuleBase" id="RU362092"/>
    </source>
</evidence>
<feature type="region of interest" description="Disordered" evidence="14">
    <location>
        <begin position="820"/>
        <end position="859"/>
    </location>
</feature>
<dbReference type="InterPro" id="IPR013826">
    <property type="entry name" value="Topo_IA_cen_sub3"/>
</dbReference>
<evidence type="ECO:0000313" key="19">
    <source>
        <dbReference type="Proteomes" id="UP000275408"/>
    </source>
</evidence>
<name>A0A3M6ULW9_POCDA</name>
<evidence type="ECO:0000256" key="5">
    <source>
        <dbReference type="ARBA" id="ARBA00022737"/>
    </source>
</evidence>
<keyword evidence="8" id="KW-0460">Magnesium</keyword>
<keyword evidence="9 13" id="KW-0799">Topoisomerase</keyword>
<evidence type="ECO:0000259" key="16">
    <source>
        <dbReference type="PROSITE" id="PS51999"/>
    </source>
</evidence>
<dbReference type="Gene3D" id="1.10.460.10">
    <property type="entry name" value="Topoisomerase I, domain 2"/>
    <property type="match status" value="2"/>
</dbReference>
<dbReference type="Gene3D" id="3.30.65.10">
    <property type="entry name" value="Bacterial Topoisomerase I, domain 1"/>
    <property type="match status" value="1"/>
</dbReference>
<dbReference type="Pfam" id="PF06839">
    <property type="entry name" value="Zn_ribbon_GRF"/>
    <property type="match status" value="2"/>
</dbReference>
<evidence type="ECO:0000256" key="14">
    <source>
        <dbReference type="SAM" id="MobiDB-lite"/>
    </source>
</evidence>
<dbReference type="GO" id="GO:0003917">
    <property type="term" value="F:DNA topoisomerase type I (single strand cut, ATP-independent) activity"/>
    <property type="evidence" value="ECO:0007669"/>
    <property type="project" value="UniProtKB-EC"/>
</dbReference>
<dbReference type="InterPro" id="IPR006171">
    <property type="entry name" value="TOPRIM_dom"/>
</dbReference>
<dbReference type="AlphaFoldDB" id="A0A3M6ULW9"/>
<dbReference type="FunFam" id="3.40.50.140:FF:000003">
    <property type="entry name" value="DNA topoisomerase"/>
    <property type="match status" value="1"/>
</dbReference>
<dbReference type="InterPro" id="IPR010666">
    <property type="entry name" value="Znf_GRF"/>
</dbReference>
<dbReference type="STRING" id="46731.A0A3M6ULW9"/>
<evidence type="ECO:0000256" key="10">
    <source>
        <dbReference type="ARBA" id="ARBA00023125"/>
    </source>
</evidence>
<dbReference type="GO" id="GO:0006310">
    <property type="term" value="P:DNA recombination"/>
    <property type="evidence" value="ECO:0007669"/>
    <property type="project" value="TreeGrafter"/>
</dbReference>
<evidence type="ECO:0000256" key="6">
    <source>
        <dbReference type="ARBA" id="ARBA00022771"/>
    </source>
</evidence>
<evidence type="ECO:0000256" key="8">
    <source>
        <dbReference type="ARBA" id="ARBA00022842"/>
    </source>
</evidence>
<gene>
    <name evidence="18" type="ORF">pdam_00009332</name>
</gene>
<organism evidence="18 19">
    <name type="scientific">Pocillopora damicornis</name>
    <name type="common">Cauliflower coral</name>
    <name type="synonym">Millepora damicornis</name>
    <dbReference type="NCBI Taxonomy" id="46731"/>
    <lineage>
        <taxon>Eukaryota</taxon>
        <taxon>Metazoa</taxon>
        <taxon>Cnidaria</taxon>
        <taxon>Anthozoa</taxon>
        <taxon>Hexacorallia</taxon>
        <taxon>Scleractinia</taxon>
        <taxon>Astrocoeniina</taxon>
        <taxon>Pocilloporidae</taxon>
        <taxon>Pocillopora</taxon>
    </lineage>
</organism>
<comment type="caution">
    <text evidence="18">The sequence shown here is derived from an EMBL/GenBank/DDBJ whole genome shotgun (WGS) entry which is preliminary data.</text>
</comment>
<dbReference type="GO" id="GO:0031422">
    <property type="term" value="C:RecQ family helicase-topoisomerase III complex"/>
    <property type="evidence" value="ECO:0007669"/>
    <property type="project" value="TreeGrafter"/>
</dbReference>
<dbReference type="PROSITE" id="PS51999">
    <property type="entry name" value="ZF_GRF"/>
    <property type="match status" value="2"/>
</dbReference>
<dbReference type="GO" id="GO:0006265">
    <property type="term" value="P:DNA topological change"/>
    <property type="evidence" value="ECO:0007669"/>
    <property type="project" value="InterPro"/>
</dbReference>
<dbReference type="PANTHER" id="PTHR11390">
    <property type="entry name" value="PROKARYOTIC DNA TOPOISOMERASE"/>
    <property type="match status" value="1"/>
</dbReference>
<dbReference type="InterPro" id="IPR023405">
    <property type="entry name" value="Topo_IA_core_domain"/>
</dbReference>
<feature type="region of interest" description="Disordered" evidence="14">
    <location>
        <begin position="906"/>
        <end position="927"/>
    </location>
</feature>
<dbReference type="CDD" id="cd03362">
    <property type="entry name" value="TOPRIM_TopoIA_TopoIII"/>
    <property type="match status" value="1"/>
</dbReference>
<dbReference type="Gene3D" id="3.40.50.140">
    <property type="match status" value="1"/>
</dbReference>
<keyword evidence="6 12" id="KW-0863">Zinc-finger</keyword>
<dbReference type="EC" id="5.6.2.1" evidence="13"/>
<dbReference type="InterPro" id="IPR003601">
    <property type="entry name" value="Topo_IA_2"/>
</dbReference>
<dbReference type="SMART" id="SM00436">
    <property type="entry name" value="TOP1Bc"/>
    <property type="match status" value="1"/>
</dbReference>
<evidence type="ECO:0000256" key="4">
    <source>
        <dbReference type="ARBA" id="ARBA00022723"/>
    </source>
</evidence>
<evidence type="ECO:0000259" key="17">
    <source>
        <dbReference type="PROSITE" id="PS52039"/>
    </source>
</evidence>
<feature type="region of interest" description="Disordered" evidence="14">
    <location>
        <begin position="671"/>
        <end position="759"/>
    </location>
</feature>
<dbReference type="FunFam" id="2.70.20.10:FF:000004">
    <property type="entry name" value="DNA topoisomerase"/>
    <property type="match status" value="1"/>
</dbReference>
<keyword evidence="5" id="KW-0677">Repeat</keyword>
<keyword evidence="19" id="KW-1185">Reference proteome</keyword>
<feature type="domain" description="GRF-type" evidence="16">
    <location>
        <begin position="772"/>
        <end position="813"/>
    </location>
</feature>
<dbReference type="Pfam" id="PF01751">
    <property type="entry name" value="Toprim"/>
    <property type="match status" value="1"/>
</dbReference>
<comment type="catalytic activity">
    <reaction evidence="1 13">
        <text>ATP-independent breakage of single-stranded DNA, followed by passage and rejoining.</text>
        <dbReference type="EC" id="5.6.2.1"/>
    </reaction>
</comment>
<dbReference type="InterPro" id="IPR013497">
    <property type="entry name" value="Topo_IA_cen"/>
</dbReference>
<dbReference type="Pfam" id="PF01131">
    <property type="entry name" value="Topoisom_bac"/>
    <property type="match status" value="1"/>
</dbReference>
<dbReference type="PROSITE" id="PS50880">
    <property type="entry name" value="TOPRIM"/>
    <property type="match status" value="1"/>
</dbReference>
<dbReference type="InterPro" id="IPR013498">
    <property type="entry name" value="Topo_IA_Znf"/>
</dbReference>
<evidence type="ECO:0000259" key="15">
    <source>
        <dbReference type="PROSITE" id="PS50880"/>
    </source>
</evidence>
<feature type="compositionally biased region" description="Polar residues" evidence="14">
    <location>
        <begin position="906"/>
        <end position="925"/>
    </location>
</feature>
<dbReference type="InterPro" id="IPR013824">
    <property type="entry name" value="Topo_IA_cen_sub1"/>
</dbReference>
<feature type="compositionally biased region" description="Polar residues" evidence="14">
    <location>
        <begin position="735"/>
        <end position="749"/>
    </location>
</feature>
<feature type="domain" description="GRF-type" evidence="16">
    <location>
        <begin position="864"/>
        <end position="906"/>
    </location>
</feature>
<dbReference type="SUPFAM" id="SSF56712">
    <property type="entry name" value="Prokaryotic type I DNA topoisomerase"/>
    <property type="match status" value="1"/>
</dbReference>
<dbReference type="InterPro" id="IPR000380">
    <property type="entry name" value="Topo_IA"/>
</dbReference>
<accession>A0A3M6ULW9</accession>
<evidence type="ECO:0000256" key="3">
    <source>
        <dbReference type="ARBA" id="ARBA00009446"/>
    </source>
</evidence>
<evidence type="ECO:0000256" key="2">
    <source>
        <dbReference type="ARBA" id="ARBA00001946"/>
    </source>
</evidence>